<evidence type="ECO:0000256" key="2">
    <source>
        <dbReference type="ARBA" id="ARBA00022448"/>
    </source>
</evidence>
<dbReference type="Gene3D" id="6.10.250.1580">
    <property type="match status" value="1"/>
</dbReference>
<keyword evidence="5 13" id="KW-0375">Hydrogen ion transport</keyword>
<comment type="function">
    <text evidence="10 13">F(1)F(0) ATP synthase produces ATP from ADP in the presence of a proton or sodium gradient. F-type ATPases consist of two structural domains, F(1) containing the extramembraneous catalytic core and F(0) containing the membrane proton channel, linked together by a central stalk and a peripheral stalk. During catalysis, ATP synthesis in the catalytic domain of F(1) is coupled via a rotary mechanism of the central stalk subunits to proton translocation.</text>
</comment>
<dbReference type="PATRIC" id="fig|1335048.3.peg.554"/>
<evidence type="ECO:0000256" key="4">
    <source>
        <dbReference type="ARBA" id="ARBA00022692"/>
    </source>
</evidence>
<organism evidence="15 16">
    <name type="scientific">Frigidibacter mobilis</name>
    <dbReference type="NCBI Taxonomy" id="1335048"/>
    <lineage>
        <taxon>Bacteria</taxon>
        <taxon>Pseudomonadati</taxon>
        <taxon>Pseudomonadota</taxon>
        <taxon>Alphaproteobacteria</taxon>
        <taxon>Rhodobacterales</taxon>
        <taxon>Paracoccaceae</taxon>
        <taxon>Frigidibacter</taxon>
    </lineage>
</organism>
<evidence type="ECO:0000256" key="5">
    <source>
        <dbReference type="ARBA" id="ARBA00022781"/>
    </source>
</evidence>
<protein>
    <recommendedName>
        <fullName evidence="13">ATP synthase subunit b</fullName>
    </recommendedName>
    <alternativeName>
        <fullName evidence="13">ATP synthase F(0) sector subunit b</fullName>
    </alternativeName>
    <alternativeName>
        <fullName evidence="13">ATPase subunit I</fullName>
    </alternativeName>
    <alternativeName>
        <fullName evidence="13">F-type ATPase subunit b</fullName>
        <shortName evidence="13">F-ATPase subunit b</shortName>
    </alternativeName>
</protein>
<evidence type="ECO:0000313" key="16">
    <source>
        <dbReference type="Proteomes" id="UP000076128"/>
    </source>
</evidence>
<keyword evidence="6 13" id="KW-1133">Transmembrane helix</keyword>
<accession>A0A159Z1E9</accession>
<feature type="transmembrane region" description="Helical" evidence="13">
    <location>
        <begin position="44"/>
        <end position="63"/>
    </location>
</feature>
<dbReference type="GO" id="GO:0045259">
    <property type="term" value="C:proton-transporting ATP synthase complex"/>
    <property type="evidence" value="ECO:0007669"/>
    <property type="project" value="UniProtKB-KW"/>
</dbReference>
<comment type="subunit">
    <text evidence="13">F-type ATPases have 2 components, F(1) - the catalytic core - and F(0) - the membrane proton channel. F(1) has five subunits: alpha(3), beta(3), gamma(1), delta(1), epsilon(1). F(0) has three main subunits: a(1), b(2) and c(10-14). The alpha and beta chains form an alternating ring which encloses part of the gamma chain. F(1) is attached to F(0) by a central stalk formed by the gamma and epsilon chains, while a peripheral stalk is formed by the delta and b chains.</text>
</comment>
<dbReference type="STRING" id="1335048.AKL17_0534"/>
<comment type="function">
    <text evidence="11">Component of the F(0) channel, it forms part of the peripheral stalk, linking F(1) to F(0). The b'-subunit is a diverged and duplicated form of b found in plants and photosynthetic bacteria.</text>
</comment>
<keyword evidence="16" id="KW-1185">Reference proteome</keyword>
<name>A0A159Z1E9_9RHOB</name>
<evidence type="ECO:0000256" key="6">
    <source>
        <dbReference type="ARBA" id="ARBA00022989"/>
    </source>
</evidence>
<dbReference type="GO" id="GO:0012505">
    <property type="term" value="C:endomembrane system"/>
    <property type="evidence" value="ECO:0007669"/>
    <property type="project" value="UniProtKB-SubCell"/>
</dbReference>
<evidence type="ECO:0000256" key="8">
    <source>
        <dbReference type="ARBA" id="ARBA00023136"/>
    </source>
</evidence>
<dbReference type="EMBL" id="CP012661">
    <property type="protein sequence ID" value="AMY67794.1"/>
    <property type="molecule type" value="Genomic_DNA"/>
</dbReference>
<keyword evidence="2 13" id="KW-0813">Transport</keyword>
<dbReference type="KEGG" id="daa:AKL17_0534"/>
<dbReference type="AlphaFoldDB" id="A0A159Z1E9"/>
<dbReference type="Proteomes" id="UP000076128">
    <property type="component" value="Chromosome"/>
</dbReference>
<evidence type="ECO:0000256" key="14">
    <source>
        <dbReference type="RuleBase" id="RU003848"/>
    </source>
</evidence>
<dbReference type="GO" id="GO:0046933">
    <property type="term" value="F:proton-transporting ATP synthase activity, rotational mechanism"/>
    <property type="evidence" value="ECO:0007669"/>
    <property type="project" value="UniProtKB-UniRule"/>
</dbReference>
<keyword evidence="13" id="KW-1003">Cell membrane</keyword>
<dbReference type="OrthoDB" id="9805716at2"/>
<keyword evidence="4 13" id="KW-0812">Transmembrane</keyword>
<dbReference type="PANTHER" id="PTHR33445">
    <property type="entry name" value="ATP SYNTHASE SUBUNIT B', CHLOROPLASTIC"/>
    <property type="match status" value="1"/>
</dbReference>
<comment type="similarity">
    <text evidence="1 13 14">Belongs to the ATPase B chain family.</text>
</comment>
<evidence type="ECO:0000256" key="10">
    <source>
        <dbReference type="ARBA" id="ARBA00025198"/>
    </source>
</evidence>
<dbReference type="HAMAP" id="MF_01398">
    <property type="entry name" value="ATP_synth_b_bprime"/>
    <property type="match status" value="1"/>
</dbReference>
<evidence type="ECO:0000256" key="3">
    <source>
        <dbReference type="ARBA" id="ARBA00022547"/>
    </source>
</evidence>
<dbReference type="Pfam" id="PF00430">
    <property type="entry name" value="ATP-synt_B"/>
    <property type="match status" value="1"/>
</dbReference>
<dbReference type="PANTHER" id="PTHR33445:SF1">
    <property type="entry name" value="ATP SYNTHASE SUBUNIT B"/>
    <property type="match status" value="1"/>
</dbReference>
<evidence type="ECO:0000256" key="9">
    <source>
        <dbReference type="ARBA" id="ARBA00023310"/>
    </source>
</evidence>
<keyword evidence="9 13" id="KW-0066">ATP synthesis</keyword>
<evidence type="ECO:0000313" key="15">
    <source>
        <dbReference type="EMBL" id="AMY67794.1"/>
    </source>
</evidence>
<dbReference type="GO" id="GO:0046961">
    <property type="term" value="F:proton-transporting ATPase activity, rotational mechanism"/>
    <property type="evidence" value="ECO:0007669"/>
    <property type="project" value="TreeGrafter"/>
</dbReference>
<keyword evidence="7 13" id="KW-0406">Ion transport</keyword>
<evidence type="ECO:0000256" key="12">
    <source>
        <dbReference type="ARBA" id="ARBA00037847"/>
    </source>
</evidence>
<evidence type="ECO:0000256" key="1">
    <source>
        <dbReference type="ARBA" id="ARBA00005513"/>
    </source>
</evidence>
<reference evidence="15 16" key="1">
    <citation type="submission" date="2015-09" db="EMBL/GenBank/DDBJ databases">
        <title>Complete genome sequence of Defluviimonas alba cai42t isolated from an oilfield in Xinjiang.</title>
        <authorList>
            <person name="Geng S."/>
            <person name="Pan X."/>
            <person name="Wu X."/>
        </authorList>
    </citation>
    <scope>NUCLEOTIDE SEQUENCE [LARGE SCALE GENOMIC DNA]</scope>
    <source>
        <strain evidence="16">cai42</strain>
    </source>
</reference>
<dbReference type="RefSeq" id="WP_084739422.1">
    <property type="nucleotide sequence ID" value="NZ_CP012661.1"/>
</dbReference>
<evidence type="ECO:0000256" key="11">
    <source>
        <dbReference type="ARBA" id="ARBA00025614"/>
    </source>
</evidence>
<sequence>MATTTEEAAGHAADAAHAMLPGTDAHGSAVGMPQLVFETFPNQIFWLLVTLVVIYLVLSRIALPRIGGVLAERAGTISNDLATAEELKLKAKEAEASYTRALAEAKTEAGKIVAAAKAEIQADLDVATARADAEIAAKTAESEGRIGEIRAGALEAVNAVARDTAAEIVAVFGARADAGAIDAAVAERIKG</sequence>
<dbReference type="NCBIfam" id="NF009988">
    <property type="entry name" value="PRK13454.1"/>
    <property type="match status" value="1"/>
</dbReference>
<dbReference type="InterPro" id="IPR050059">
    <property type="entry name" value="ATP_synthase_B_chain"/>
</dbReference>
<proteinExistence type="inferred from homology"/>
<dbReference type="InterPro" id="IPR002146">
    <property type="entry name" value="ATP_synth_b/b'su_bac/chlpt"/>
</dbReference>
<keyword evidence="3 13" id="KW-0138">CF(0)</keyword>
<comment type="subcellular location">
    <subcellularLocation>
        <location evidence="13">Cell membrane</location>
        <topology evidence="13">Single-pass membrane protein</topology>
    </subcellularLocation>
    <subcellularLocation>
        <location evidence="12">Endomembrane system</location>
        <topology evidence="12">Single-pass membrane protein</topology>
    </subcellularLocation>
</comment>
<evidence type="ECO:0000256" key="7">
    <source>
        <dbReference type="ARBA" id="ARBA00023065"/>
    </source>
</evidence>
<dbReference type="CDD" id="cd06503">
    <property type="entry name" value="ATP-synt_Fo_b"/>
    <property type="match status" value="1"/>
</dbReference>
<keyword evidence="8 13" id="KW-0472">Membrane</keyword>
<evidence type="ECO:0000256" key="13">
    <source>
        <dbReference type="HAMAP-Rule" id="MF_01398"/>
    </source>
</evidence>
<dbReference type="GO" id="GO:0005886">
    <property type="term" value="C:plasma membrane"/>
    <property type="evidence" value="ECO:0007669"/>
    <property type="project" value="UniProtKB-SubCell"/>
</dbReference>
<gene>
    <name evidence="13" type="primary">atpF</name>
    <name evidence="15" type="ORF">AKL17_0534</name>
</gene>